<protein>
    <submittedName>
        <fullName evidence="3">27466_t:CDS:1</fullName>
    </submittedName>
</protein>
<feature type="region of interest" description="Disordered" evidence="1">
    <location>
        <begin position="1"/>
        <end position="20"/>
    </location>
</feature>
<sequence length="195" mass="22560">PFAYSSPSNTKGDDNLDNSFDKEGNGDDEFLKNMKNYKRNQISFGNLLGVGRSGSIFESKFYRYEEIGALKMVDLYKNEYLVTELLNEIKIYLGPLMDIQEIFIPKLLKYEVLHEAFVFLFVSFAGKSVAELENEVTLKEKELAILSLQMIHERGVKHGDIRLENIMINRDELTGKTSVWWIDFAWSKMGCDEKF</sequence>
<evidence type="ECO:0000259" key="2">
    <source>
        <dbReference type="PROSITE" id="PS50011"/>
    </source>
</evidence>
<dbReference type="PROSITE" id="PS00109">
    <property type="entry name" value="PROTEIN_KINASE_TYR"/>
    <property type="match status" value="1"/>
</dbReference>
<dbReference type="InterPro" id="IPR000719">
    <property type="entry name" value="Prot_kinase_dom"/>
</dbReference>
<dbReference type="GO" id="GO:0004672">
    <property type="term" value="F:protein kinase activity"/>
    <property type="evidence" value="ECO:0007669"/>
    <property type="project" value="InterPro"/>
</dbReference>
<feature type="compositionally biased region" description="Basic and acidic residues" evidence="1">
    <location>
        <begin position="11"/>
        <end position="20"/>
    </location>
</feature>
<evidence type="ECO:0000313" key="4">
    <source>
        <dbReference type="Proteomes" id="UP000789405"/>
    </source>
</evidence>
<dbReference type="InterPro" id="IPR008266">
    <property type="entry name" value="Tyr_kinase_AS"/>
</dbReference>
<dbReference type="InterPro" id="IPR011009">
    <property type="entry name" value="Kinase-like_dom_sf"/>
</dbReference>
<accession>A0A9N9JWR7</accession>
<organism evidence="3 4">
    <name type="scientific">Dentiscutata erythropus</name>
    <dbReference type="NCBI Taxonomy" id="1348616"/>
    <lineage>
        <taxon>Eukaryota</taxon>
        <taxon>Fungi</taxon>
        <taxon>Fungi incertae sedis</taxon>
        <taxon>Mucoromycota</taxon>
        <taxon>Glomeromycotina</taxon>
        <taxon>Glomeromycetes</taxon>
        <taxon>Diversisporales</taxon>
        <taxon>Gigasporaceae</taxon>
        <taxon>Dentiscutata</taxon>
    </lineage>
</organism>
<dbReference type="Gene3D" id="1.10.510.10">
    <property type="entry name" value="Transferase(Phosphotransferase) domain 1"/>
    <property type="match status" value="1"/>
</dbReference>
<dbReference type="GO" id="GO:0005524">
    <property type="term" value="F:ATP binding"/>
    <property type="evidence" value="ECO:0007669"/>
    <property type="project" value="InterPro"/>
</dbReference>
<name>A0A9N9JWR7_9GLOM</name>
<dbReference type="Proteomes" id="UP000789405">
    <property type="component" value="Unassembled WGS sequence"/>
</dbReference>
<comment type="caution">
    <text evidence="3">The sequence shown here is derived from an EMBL/GenBank/DDBJ whole genome shotgun (WGS) entry which is preliminary data.</text>
</comment>
<evidence type="ECO:0000313" key="3">
    <source>
        <dbReference type="EMBL" id="CAG8799988.1"/>
    </source>
</evidence>
<feature type="non-terminal residue" evidence="3">
    <location>
        <position position="1"/>
    </location>
</feature>
<reference evidence="3" key="1">
    <citation type="submission" date="2021-06" db="EMBL/GenBank/DDBJ databases">
        <authorList>
            <person name="Kallberg Y."/>
            <person name="Tangrot J."/>
            <person name="Rosling A."/>
        </authorList>
    </citation>
    <scope>NUCLEOTIDE SEQUENCE</scope>
    <source>
        <strain evidence="3">MA453B</strain>
    </source>
</reference>
<feature type="domain" description="Protein kinase" evidence="2">
    <location>
        <begin position="42"/>
        <end position="195"/>
    </location>
</feature>
<dbReference type="EMBL" id="CAJVPY010034440">
    <property type="protein sequence ID" value="CAG8799988.1"/>
    <property type="molecule type" value="Genomic_DNA"/>
</dbReference>
<dbReference type="PANTHER" id="PTHR37171">
    <property type="entry name" value="SERINE/THREONINE-PROTEIN KINASE YRZF-RELATED"/>
    <property type="match status" value="1"/>
</dbReference>
<dbReference type="SUPFAM" id="SSF56112">
    <property type="entry name" value="Protein kinase-like (PK-like)"/>
    <property type="match status" value="1"/>
</dbReference>
<dbReference type="AlphaFoldDB" id="A0A9N9JWR7"/>
<gene>
    <name evidence="3" type="ORF">DERYTH_LOCUS23173</name>
</gene>
<evidence type="ECO:0000256" key="1">
    <source>
        <dbReference type="SAM" id="MobiDB-lite"/>
    </source>
</evidence>
<dbReference type="PROSITE" id="PS50011">
    <property type="entry name" value="PROTEIN_KINASE_DOM"/>
    <property type="match status" value="1"/>
</dbReference>
<dbReference type="InterPro" id="IPR052396">
    <property type="entry name" value="Meiotic_Drive_Suppr_Kinase"/>
</dbReference>
<keyword evidence="4" id="KW-1185">Reference proteome</keyword>
<feature type="compositionally biased region" description="Polar residues" evidence="1">
    <location>
        <begin position="1"/>
        <end position="10"/>
    </location>
</feature>
<proteinExistence type="predicted"/>
<dbReference type="OrthoDB" id="10020333at2759"/>
<dbReference type="Pfam" id="PF00069">
    <property type="entry name" value="Pkinase"/>
    <property type="match status" value="1"/>
</dbReference>
<dbReference type="PANTHER" id="PTHR37171:SF1">
    <property type="entry name" value="SERINE_THREONINE-PROTEIN KINASE YRZF-RELATED"/>
    <property type="match status" value="1"/>
</dbReference>